<protein>
    <submittedName>
        <fullName evidence="1">Uncharacterized protein</fullName>
    </submittedName>
</protein>
<keyword evidence="2" id="KW-1185">Reference proteome</keyword>
<dbReference type="EnsemblPlants" id="ONIVA05G00910.1">
    <property type="protein sequence ID" value="ONIVA05G00910.1"/>
    <property type="gene ID" value="ONIVA05G00910"/>
</dbReference>
<dbReference type="AlphaFoldDB" id="A0A0E0H8K2"/>
<name>A0A0E0H8K2_ORYNI</name>
<dbReference type="Proteomes" id="UP000006591">
    <property type="component" value="Chromosome 5"/>
</dbReference>
<reference evidence="1" key="2">
    <citation type="submission" date="2018-04" db="EMBL/GenBank/DDBJ databases">
        <title>OnivRS2 (Oryza nivara Reference Sequence Version 2).</title>
        <authorList>
            <person name="Zhang J."/>
            <person name="Kudrna D."/>
            <person name="Lee S."/>
            <person name="Talag J."/>
            <person name="Rajasekar S."/>
            <person name="Welchert J."/>
            <person name="Hsing Y.-I."/>
            <person name="Wing R.A."/>
        </authorList>
    </citation>
    <scope>NUCLEOTIDE SEQUENCE [LARGE SCALE GENOMIC DNA]</scope>
    <source>
        <strain evidence="1">SL10</strain>
    </source>
</reference>
<sequence length="228" mass="22963">MYSKFETNQANITSKGFMETLPWPTTTSESFRWTVSPANREGAVAVAAAAVVAEEALAAAAGAGAVVVAVAVAAEPAGKEGKAGPVGTAAPVAVVVVAAGKAGKAGAAGTVAAAGPVGAEATVAAAGKVGAAGTAAAMMGLDEQPTLLQFSTDQIPKIVKIIQLMQSISLGGSRMAAAANAASRSSCNLGVPLIQVQEWSIYQNVFQVRSNNERNEIEIKFTSDKIEY</sequence>
<accession>A0A0E0H8K2</accession>
<dbReference type="Gramene" id="ONIVA05G00910.1">
    <property type="protein sequence ID" value="ONIVA05G00910.1"/>
    <property type="gene ID" value="ONIVA05G00910"/>
</dbReference>
<organism evidence="1">
    <name type="scientific">Oryza nivara</name>
    <name type="common">Indian wild rice</name>
    <name type="synonym">Oryza sativa f. spontanea</name>
    <dbReference type="NCBI Taxonomy" id="4536"/>
    <lineage>
        <taxon>Eukaryota</taxon>
        <taxon>Viridiplantae</taxon>
        <taxon>Streptophyta</taxon>
        <taxon>Embryophyta</taxon>
        <taxon>Tracheophyta</taxon>
        <taxon>Spermatophyta</taxon>
        <taxon>Magnoliopsida</taxon>
        <taxon>Liliopsida</taxon>
        <taxon>Poales</taxon>
        <taxon>Poaceae</taxon>
        <taxon>BOP clade</taxon>
        <taxon>Oryzoideae</taxon>
        <taxon>Oryzeae</taxon>
        <taxon>Oryzinae</taxon>
        <taxon>Oryza</taxon>
    </lineage>
</organism>
<evidence type="ECO:0000313" key="2">
    <source>
        <dbReference type="Proteomes" id="UP000006591"/>
    </source>
</evidence>
<evidence type="ECO:0000313" key="1">
    <source>
        <dbReference type="EnsemblPlants" id="ONIVA05G00910.1"/>
    </source>
</evidence>
<reference evidence="1" key="1">
    <citation type="submission" date="2015-04" db="UniProtKB">
        <authorList>
            <consortium name="EnsemblPlants"/>
        </authorList>
    </citation>
    <scope>IDENTIFICATION</scope>
    <source>
        <strain evidence="1">SL10</strain>
    </source>
</reference>
<proteinExistence type="predicted"/>
<dbReference type="HOGENOM" id="CLU_1216439_0_0_1"/>